<accession>A0A3B0V580</accession>
<dbReference type="AlphaFoldDB" id="A0A3B0V580"/>
<dbReference type="EMBL" id="UOEU01000417">
    <property type="protein sequence ID" value="VAW33057.1"/>
    <property type="molecule type" value="Genomic_DNA"/>
</dbReference>
<protein>
    <recommendedName>
        <fullName evidence="2">RelB/StbD replicon stabilization protein (Antitoxin to RelE/StbE)</fullName>
    </recommendedName>
</protein>
<name>A0A3B0V580_9ZZZZ</name>
<dbReference type="Pfam" id="PF18506">
    <property type="entry name" value="RelB-like"/>
    <property type="match status" value="1"/>
</dbReference>
<evidence type="ECO:0000313" key="1">
    <source>
        <dbReference type="EMBL" id="VAW33057.1"/>
    </source>
</evidence>
<proteinExistence type="predicted"/>
<sequence>MLKLKEMNVQYIINESGERSSVILPIEDFEALLEDFEDMAIVIKRHDEPTISHEELKAELKRDGLLPD</sequence>
<reference evidence="1" key="1">
    <citation type="submission" date="2018-06" db="EMBL/GenBank/DDBJ databases">
        <authorList>
            <person name="Zhirakovskaya E."/>
        </authorList>
    </citation>
    <scope>NUCLEOTIDE SEQUENCE</scope>
</reference>
<evidence type="ECO:0008006" key="2">
    <source>
        <dbReference type="Google" id="ProtNLM"/>
    </source>
</evidence>
<gene>
    <name evidence="1" type="ORF">MNBD_CHLOROFLEXI01-491</name>
</gene>
<organism evidence="1">
    <name type="scientific">hydrothermal vent metagenome</name>
    <dbReference type="NCBI Taxonomy" id="652676"/>
    <lineage>
        <taxon>unclassified sequences</taxon>
        <taxon>metagenomes</taxon>
        <taxon>ecological metagenomes</taxon>
    </lineage>
</organism>
<dbReference type="InterPro" id="IPR049537">
    <property type="entry name" value="RelB-like"/>
</dbReference>